<dbReference type="EMBL" id="LJOD01000012">
    <property type="protein sequence ID" value="KPE50121.1"/>
    <property type="molecule type" value="Genomic_DNA"/>
</dbReference>
<dbReference type="PATRIC" id="fig|253.9.peg.1322"/>
<gene>
    <name evidence="1" type="ORF">AOB46_16920</name>
</gene>
<accession>A0A0N0IV12</accession>
<reference evidence="1 2" key="1">
    <citation type="journal article" date="2015" name="Genom Data">
        <title>Draft genome sequence of a multidrug-resistant Chryseobacterium indologenes isolate from Malaysia.</title>
        <authorList>
            <person name="Yu C.Y."/>
            <person name="Ang G.Y."/>
            <person name="Cheng H.J."/>
            <person name="Cheong Y.M."/>
            <person name="Yin W.F."/>
            <person name="Chan K.G."/>
        </authorList>
    </citation>
    <scope>NUCLEOTIDE SEQUENCE [LARGE SCALE GENOMIC DNA]</scope>
    <source>
        <strain evidence="1 2">CI_885</strain>
    </source>
</reference>
<comment type="caution">
    <text evidence="1">The sequence shown here is derived from an EMBL/GenBank/DDBJ whole genome shotgun (WGS) entry which is preliminary data.</text>
</comment>
<protein>
    <submittedName>
        <fullName evidence="1">Uncharacterized protein</fullName>
    </submittedName>
</protein>
<dbReference type="RefSeq" id="WP_062701513.1">
    <property type="nucleotide sequence ID" value="NZ_LJOD01000012.1"/>
</dbReference>
<proteinExistence type="predicted"/>
<sequence length="139" mass="16219">MKTNVQKNSVVKNNERQIDPYTALELLNNERIRSVIIQMISEYVVYFRRHDALEMYLNAFNPKDDENHHNCPFDGFSGVGKVLTLLGITPKEHFEFYEVLGKMAWDIIDSSKHKADLVALTVLSRWIPEINNYFNSKNL</sequence>
<name>A0A0N0IV12_CHRID</name>
<dbReference type="AlphaFoldDB" id="A0A0N0IV12"/>
<dbReference type="Proteomes" id="UP000037953">
    <property type="component" value="Unassembled WGS sequence"/>
</dbReference>
<reference evidence="2" key="2">
    <citation type="submission" date="2015-09" db="EMBL/GenBank/DDBJ databases">
        <title>Draft genome sequence of a multidrug-resistant Chryseobacterium indologenes isolate from Malaysia.</title>
        <authorList>
            <person name="Yu C.Y."/>
            <person name="Ang G.Y."/>
            <person name="Chan K.-G."/>
        </authorList>
    </citation>
    <scope>NUCLEOTIDE SEQUENCE [LARGE SCALE GENOMIC DNA]</scope>
    <source>
        <strain evidence="2">CI_885</strain>
    </source>
</reference>
<evidence type="ECO:0000313" key="2">
    <source>
        <dbReference type="Proteomes" id="UP000037953"/>
    </source>
</evidence>
<dbReference type="OrthoDB" id="9902279at2"/>
<organism evidence="1 2">
    <name type="scientific">Chryseobacterium indologenes</name>
    <name type="common">Flavobacterium indologenes</name>
    <dbReference type="NCBI Taxonomy" id="253"/>
    <lineage>
        <taxon>Bacteria</taxon>
        <taxon>Pseudomonadati</taxon>
        <taxon>Bacteroidota</taxon>
        <taxon>Flavobacteriia</taxon>
        <taxon>Flavobacteriales</taxon>
        <taxon>Weeksellaceae</taxon>
        <taxon>Chryseobacterium group</taxon>
        <taxon>Chryseobacterium</taxon>
    </lineage>
</organism>
<evidence type="ECO:0000313" key="1">
    <source>
        <dbReference type="EMBL" id="KPE50121.1"/>
    </source>
</evidence>